<reference evidence="3" key="4">
    <citation type="submission" date="2024-05" db="EMBL/GenBank/DDBJ databases">
        <title>Genome-based characterization of strain KMM 296 and proposal for reclassification of Cobetia litoralis and Cobetia pacifica, and emended description of the species Cobetia amphilecti and Cobetia marina.</title>
        <authorList>
            <person name="Balabanova L."/>
            <person name="Nedashkovskaya O."/>
        </authorList>
    </citation>
    <scope>NUCLEOTIDE SEQUENCE</scope>
    <source>
        <strain evidence="3">NRIC 0815</strain>
    </source>
</reference>
<dbReference type="GeneID" id="97325067"/>
<evidence type="ECO:0000313" key="3">
    <source>
        <dbReference type="EMBL" id="MDI5884353.1"/>
    </source>
</evidence>
<organism evidence="4 5">
    <name type="scientific">Cobetia amphilecti</name>
    <dbReference type="NCBI Taxonomy" id="1055104"/>
    <lineage>
        <taxon>Bacteria</taxon>
        <taxon>Pseudomonadati</taxon>
        <taxon>Pseudomonadota</taxon>
        <taxon>Gammaproteobacteria</taxon>
        <taxon>Oceanospirillales</taxon>
        <taxon>Halomonadaceae</taxon>
        <taxon>Cobetia</taxon>
    </lineage>
</organism>
<dbReference type="AlphaFoldDB" id="A0AAP4U0T9"/>
<evidence type="ECO:0000256" key="1">
    <source>
        <dbReference type="SAM" id="MobiDB-lite"/>
    </source>
</evidence>
<accession>A0AAP4U0T9</accession>
<keyword evidence="2" id="KW-0732">Signal</keyword>
<dbReference type="RefSeq" id="WP_166019763.1">
    <property type="nucleotide sequence ID" value="NZ_CANLSP010000003.1"/>
</dbReference>
<proteinExistence type="predicted"/>
<dbReference type="Proteomes" id="UP001229025">
    <property type="component" value="Unassembled WGS sequence"/>
</dbReference>
<evidence type="ECO:0000313" key="4">
    <source>
        <dbReference type="EMBL" id="MDO6673270.1"/>
    </source>
</evidence>
<evidence type="ECO:0000313" key="5">
    <source>
        <dbReference type="Proteomes" id="UP001170481"/>
    </source>
</evidence>
<dbReference type="EMBL" id="JAUORK010000022">
    <property type="protein sequence ID" value="MDO6673270.1"/>
    <property type="molecule type" value="Genomic_DNA"/>
</dbReference>
<name>A0AAP4U0T9_9GAMM</name>
<reference evidence="6" key="3">
    <citation type="submission" date="2023-07" db="EMBL/GenBank/DDBJ databases">
        <title>Genome-based characterization of strain KMM 296 and proposal for reclassification of Cobetia litoralis and Cobetia pacifica, and emended description of the species Cobetia amphilecti and Cobetia marina.</title>
        <authorList>
            <person name="Balabanova L."/>
            <person name="Nedashkovskaya O."/>
        </authorList>
    </citation>
    <scope>NUCLEOTIDE SEQUENCE [LARGE SCALE GENOMIC DNA]</scope>
    <source>
        <strain evidence="6">NRIC 0815</strain>
    </source>
</reference>
<feature type="chain" id="PRO_5042931178" evidence="2">
    <location>
        <begin position="24"/>
        <end position="55"/>
    </location>
</feature>
<feature type="region of interest" description="Disordered" evidence="1">
    <location>
        <begin position="27"/>
        <end position="55"/>
    </location>
</feature>
<sequence length="55" mass="5603">MKLKTLGSSLMIAMLGLGGLSLAGCEDEGPMEKAGEKMDNAVEEAGDSVENATDS</sequence>
<dbReference type="Proteomes" id="UP001170481">
    <property type="component" value="Unassembled WGS sequence"/>
</dbReference>
<reference evidence="3" key="1">
    <citation type="submission" date="2023-04" db="EMBL/GenBank/DDBJ databases">
        <authorList>
            <person name="Otstavnykh N."/>
            <person name="Seitkalieva A."/>
            <person name="Bystritskaya E."/>
        </authorList>
    </citation>
    <scope>NUCLEOTIDE SEQUENCE</scope>
    <source>
        <strain evidence="3">NRIC 0815</strain>
    </source>
</reference>
<protein>
    <submittedName>
        <fullName evidence="4">Uncharacterized protein</fullName>
    </submittedName>
</protein>
<feature type="compositionally biased region" description="Basic and acidic residues" evidence="1">
    <location>
        <begin position="30"/>
        <end position="40"/>
    </location>
</feature>
<feature type="signal peptide" evidence="2">
    <location>
        <begin position="1"/>
        <end position="23"/>
    </location>
</feature>
<dbReference type="EMBL" id="JASCSA010000005">
    <property type="protein sequence ID" value="MDI5884353.1"/>
    <property type="molecule type" value="Genomic_DNA"/>
</dbReference>
<reference evidence="4" key="2">
    <citation type="submission" date="2023-07" db="EMBL/GenBank/DDBJ databases">
        <title>Genome content predicts the carbon catabolic preferences of heterotrophic bacteria.</title>
        <authorList>
            <person name="Gralka M."/>
        </authorList>
    </citation>
    <scope>NUCLEOTIDE SEQUENCE</scope>
    <source>
        <strain evidence="4">C2R13</strain>
    </source>
</reference>
<dbReference type="PROSITE" id="PS51257">
    <property type="entry name" value="PROKAR_LIPOPROTEIN"/>
    <property type="match status" value="1"/>
</dbReference>
<comment type="caution">
    <text evidence="4">The sequence shown here is derived from an EMBL/GenBank/DDBJ whole genome shotgun (WGS) entry which is preliminary data.</text>
</comment>
<evidence type="ECO:0000313" key="6">
    <source>
        <dbReference type="Proteomes" id="UP001229025"/>
    </source>
</evidence>
<gene>
    <name evidence="4" type="ORF">Q4535_14240</name>
    <name evidence="3" type="ORF">QLT01_08300</name>
</gene>
<evidence type="ECO:0000256" key="2">
    <source>
        <dbReference type="SAM" id="SignalP"/>
    </source>
</evidence>
<keyword evidence="6" id="KW-1185">Reference proteome</keyword>